<proteinExistence type="predicted"/>
<sequence>YSTGTLSVKGLLGEMDPTYAKRVVGLPSADFVSDHLPLITKFEFKKNTTNKKVKVDFRDGSSSRKA</sequence>
<comment type="caution">
    <text evidence="1">The sequence shown here is derived from an EMBL/GenBank/DDBJ whole genome shotgun (WGS) entry which is preliminary data.</text>
</comment>
<keyword evidence="2" id="KW-1185">Reference proteome</keyword>
<reference evidence="1" key="1">
    <citation type="journal article" date="2021" name="Open Biol.">
        <title>Shared evolutionary footprints suggest mitochondrial oxidative damage underlies multiple complex I losses in fungi.</title>
        <authorList>
            <person name="Schikora-Tamarit M.A."/>
            <person name="Marcet-Houben M."/>
            <person name="Nosek J."/>
            <person name="Gabaldon T."/>
        </authorList>
    </citation>
    <scope>NUCLEOTIDE SEQUENCE</scope>
    <source>
        <strain evidence="1">CBS2887</strain>
    </source>
</reference>
<dbReference type="EMBL" id="JAEUBG010000216">
    <property type="protein sequence ID" value="KAH3688678.1"/>
    <property type="molecule type" value="Genomic_DNA"/>
</dbReference>
<dbReference type="OrthoDB" id="428734at2759"/>
<accession>A0A9P8QDX3</accession>
<dbReference type="InterPro" id="IPR036691">
    <property type="entry name" value="Endo/exonu/phosph_ase_sf"/>
</dbReference>
<dbReference type="AlphaFoldDB" id="A0A9P8QDX3"/>
<name>A0A9P8QDX3_WICPI</name>
<evidence type="ECO:0000313" key="2">
    <source>
        <dbReference type="Proteomes" id="UP000774326"/>
    </source>
</evidence>
<dbReference type="Gene3D" id="3.60.10.10">
    <property type="entry name" value="Endonuclease/exonuclease/phosphatase"/>
    <property type="match status" value="1"/>
</dbReference>
<organism evidence="1 2">
    <name type="scientific">Wickerhamomyces pijperi</name>
    <name type="common">Yeast</name>
    <name type="synonym">Pichia pijperi</name>
    <dbReference type="NCBI Taxonomy" id="599730"/>
    <lineage>
        <taxon>Eukaryota</taxon>
        <taxon>Fungi</taxon>
        <taxon>Dikarya</taxon>
        <taxon>Ascomycota</taxon>
        <taxon>Saccharomycotina</taxon>
        <taxon>Saccharomycetes</taxon>
        <taxon>Phaffomycetales</taxon>
        <taxon>Wickerhamomycetaceae</taxon>
        <taxon>Wickerhamomyces</taxon>
    </lineage>
</organism>
<dbReference type="Proteomes" id="UP000774326">
    <property type="component" value="Unassembled WGS sequence"/>
</dbReference>
<gene>
    <name evidence="1" type="ORF">WICPIJ_000338</name>
</gene>
<feature type="non-terminal residue" evidence="1">
    <location>
        <position position="1"/>
    </location>
</feature>
<evidence type="ECO:0000313" key="1">
    <source>
        <dbReference type="EMBL" id="KAH3688678.1"/>
    </source>
</evidence>
<reference evidence="1" key="2">
    <citation type="submission" date="2021-01" db="EMBL/GenBank/DDBJ databases">
        <authorList>
            <person name="Schikora-Tamarit M.A."/>
        </authorList>
    </citation>
    <scope>NUCLEOTIDE SEQUENCE</scope>
    <source>
        <strain evidence="1">CBS2887</strain>
    </source>
</reference>
<evidence type="ECO:0008006" key="3">
    <source>
        <dbReference type="Google" id="ProtNLM"/>
    </source>
</evidence>
<protein>
    <recommendedName>
        <fullName evidence="3">Endonuclease/exonuclease/phosphatase domain-containing protein</fullName>
    </recommendedName>
</protein>